<protein>
    <submittedName>
        <fullName evidence="2">Uncharacterized protein</fullName>
    </submittedName>
</protein>
<sequence>MNYHEVENYDFAAIKLYTFVALLSSELLKESLSKPQKLHVNFMAKSVTLLKGIHTLWHSECFDECYVLQRCLSDRLFHLKDLVDKECYQEFEDFSFYKTYQSRQKLRSNSDFPEYRKLVNISAADNRKFQEISKNKVTYKRPKAEEIAKKLLDMPFLYDLGYDLTSGAVHPMFNDGEKELNLMLDPEYHLRMPDHRDILHNSLLYAHVIINTAMGAIGYQWRKPVIEFTDDLQAFLAGDKPCLESALAKIIKFANQGDDLYRAEVVT</sequence>
<dbReference type="InterPro" id="IPR043733">
    <property type="entry name" value="DUF5677"/>
</dbReference>
<organism evidence="2 3">
    <name type="scientific">Vibrio parahaemolyticus</name>
    <dbReference type="NCBI Taxonomy" id="670"/>
    <lineage>
        <taxon>Bacteria</taxon>
        <taxon>Pseudomonadati</taxon>
        <taxon>Pseudomonadota</taxon>
        <taxon>Gammaproteobacteria</taxon>
        <taxon>Vibrionales</taxon>
        <taxon>Vibrionaceae</taxon>
        <taxon>Vibrio</taxon>
    </lineage>
</organism>
<evidence type="ECO:0000313" key="3">
    <source>
        <dbReference type="Proteomes" id="UP000464718"/>
    </source>
</evidence>
<accession>A0AAX1FQR8</accession>
<evidence type="ECO:0000313" key="2">
    <source>
        <dbReference type="EMBL" id="QHH09803.1"/>
    </source>
</evidence>
<gene>
    <name evidence="1" type="ORF">EHC69_10415</name>
    <name evidence="2" type="ORF">EHC69_10810</name>
</gene>
<reference evidence="2 3" key="1">
    <citation type="submission" date="2018-12" db="EMBL/GenBank/DDBJ databases">
        <title>Genomic insights into the evolutionary origins and pathogenicity of five Vibrio parahaemolyticus strains isolated from the shrimp with acute hepatopancreatic necrosis disease (AHPND).</title>
        <authorList>
            <person name="Yang Q."/>
            <person name="Dong X."/>
            <person name="Xie G."/>
            <person name="Fu S."/>
            <person name="Zou P."/>
            <person name="Sun J."/>
            <person name="Wang Y."/>
            <person name="Huang J."/>
        </authorList>
    </citation>
    <scope>NUCLEOTIDE SEQUENCE [LARGE SCALE GENOMIC DNA]</scope>
    <source>
        <strain evidence="2 3">20160303005-1</strain>
    </source>
</reference>
<name>A0AAX1FQR8_VIBPH</name>
<dbReference type="Pfam" id="PF18928">
    <property type="entry name" value="DUF5677"/>
    <property type="match status" value="1"/>
</dbReference>
<dbReference type="AlphaFoldDB" id="A0AAX1FQR8"/>
<dbReference type="EMBL" id="CP034298">
    <property type="protein sequence ID" value="QHH09803.1"/>
    <property type="molecule type" value="Genomic_DNA"/>
</dbReference>
<proteinExistence type="predicted"/>
<dbReference type="EMBL" id="CP034298">
    <property type="protein sequence ID" value="QHH09751.1"/>
    <property type="molecule type" value="Genomic_DNA"/>
</dbReference>
<evidence type="ECO:0000313" key="1">
    <source>
        <dbReference type="EMBL" id="QHH09751.1"/>
    </source>
</evidence>
<dbReference type="RefSeq" id="WP_140317502.1">
    <property type="nucleotide sequence ID" value="NZ_CP034298.1"/>
</dbReference>
<dbReference type="Proteomes" id="UP000464718">
    <property type="component" value="Chromosome i"/>
</dbReference>